<evidence type="ECO:0000256" key="4">
    <source>
        <dbReference type="PROSITE-ProRule" id="PRU00284"/>
    </source>
</evidence>
<dbReference type="PRINTS" id="PR00260">
    <property type="entry name" value="CHEMTRNSDUCR"/>
</dbReference>
<organism evidence="7 8">
    <name type="scientific">Litorivicinus lipolyticus</name>
    <dbReference type="NCBI Taxonomy" id="418701"/>
    <lineage>
        <taxon>Bacteria</taxon>
        <taxon>Pseudomonadati</taxon>
        <taxon>Pseudomonadota</taxon>
        <taxon>Gammaproteobacteria</taxon>
        <taxon>Oceanospirillales</taxon>
        <taxon>Litorivicinaceae</taxon>
        <taxon>Litorivicinus</taxon>
    </lineage>
</organism>
<dbReference type="GO" id="GO:0005886">
    <property type="term" value="C:plasma membrane"/>
    <property type="evidence" value="ECO:0007669"/>
    <property type="project" value="TreeGrafter"/>
</dbReference>
<evidence type="ECO:0000256" key="2">
    <source>
        <dbReference type="ARBA" id="ARBA00023224"/>
    </source>
</evidence>
<dbReference type="RefSeq" id="WP_153713749.1">
    <property type="nucleotide sequence ID" value="NZ_CP045871.1"/>
</dbReference>
<dbReference type="KEGG" id="llp:GH975_06495"/>
<evidence type="ECO:0000313" key="8">
    <source>
        <dbReference type="Proteomes" id="UP000388235"/>
    </source>
</evidence>
<evidence type="ECO:0000256" key="1">
    <source>
        <dbReference type="ARBA" id="ARBA00022481"/>
    </source>
</evidence>
<dbReference type="Proteomes" id="UP000388235">
    <property type="component" value="Chromosome"/>
</dbReference>
<sequence length="400" mass="41990">MGAGIIERQFISASERSQLEAIRVRLHDALVGAVASLHAAGESTPELAGQLAQVTQQLELRGAEAEGLLQRVVAEDFSGLTSASYVDAMSAVIAANNQAVEQSATLIEAVVSGVSAGDLSSRINEGDKVGFSLSLARGINTMATGAAQIIDETNGVMAAMAQGDLTGRVSEGYQGQFSDLADNVNRSIEQMTATIDKILQSSEQIRAGAEEIAQGNSDLSLRTEQQASSLEETASSMEEMTGLVRQTADNARNVNELAGAVRDNAADGGRVVQQAVTAMEAINDSSKRISDIITVIDITVIDEIAFQTNLLALNAAVEAARAGEQGRGFAVVAGEVRSLAQRSAEAAKEIKDLIRDSSTKVDDGTALVNRSRPTPAEGHRLTAARDGLMTPCDVARLFYK</sequence>
<dbReference type="SMART" id="SM00283">
    <property type="entry name" value="MA"/>
    <property type="match status" value="1"/>
</dbReference>
<keyword evidence="2 4" id="KW-0807">Transducer</keyword>
<proteinExistence type="inferred from homology"/>
<gene>
    <name evidence="7" type="ORF">GH975_06495</name>
</gene>
<feature type="domain" description="Methyl-accepting transducer" evidence="5">
    <location>
        <begin position="201"/>
        <end position="372"/>
    </location>
</feature>
<dbReference type="EMBL" id="CP045871">
    <property type="protein sequence ID" value="QGG80245.1"/>
    <property type="molecule type" value="Genomic_DNA"/>
</dbReference>
<dbReference type="Gene3D" id="1.10.287.950">
    <property type="entry name" value="Methyl-accepting chemotaxis protein"/>
    <property type="match status" value="1"/>
</dbReference>
<dbReference type="InterPro" id="IPR004089">
    <property type="entry name" value="MCPsignal_dom"/>
</dbReference>
<dbReference type="PANTHER" id="PTHR43531:SF14">
    <property type="entry name" value="METHYL-ACCEPTING CHEMOTAXIS PROTEIN I-RELATED"/>
    <property type="match status" value="1"/>
</dbReference>
<dbReference type="GO" id="GO:0006935">
    <property type="term" value="P:chemotaxis"/>
    <property type="evidence" value="ECO:0007669"/>
    <property type="project" value="InterPro"/>
</dbReference>
<feature type="domain" description="HAMP" evidence="6">
    <location>
        <begin position="144"/>
        <end position="196"/>
    </location>
</feature>
<name>A0A5Q2QGV3_9GAMM</name>
<evidence type="ECO:0008006" key="9">
    <source>
        <dbReference type="Google" id="ProtNLM"/>
    </source>
</evidence>
<dbReference type="PANTHER" id="PTHR43531">
    <property type="entry name" value="PROTEIN ICFG"/>
    <property type="match status" value="1"/>
</dbReference>
<dbReference type="Pfam" id="PF18947">
    <property type="entry name" value="HAMP_2"/>
    <property type="match status" value="1"/>
</dbReference>
<evidence type="ECO:0000259" key="5">
    <source>
        <dbReference type="PROSITE" id="PS50111"/>
    </source>
</evidence>
<dbReference type="InterPro" id="IPR051310">
    <property type="entry name" value="MCP_chemotaxis"/>
</dbReference>
<dbReference type="PROSITE" id="PS50885">
    <property type="entry name" value="HAMP"/>
    <property type="match status" value="1"/>
</dbReference>
<dbReference type="AlphaFoldDB" id="A0A5Q2QGV3"/>
<dbReference type="Gene3D" id="1.20.120.1530">
    <property type="match status" value="1"/>
</dbReference>
<accession>A0A5Q2QGV3</accession>
<protein>
    <recommendedName>
        <fullName evidence="9">Methyl-accepting chemotaxis protein</fullName>
    </recommendedName>
</protein>
<reference evidence="7 8" key="1">
    <citation type="submission" date="2019-11" db="EMBL/GenBank/DDBJ databases">
        <authorList>
            <person name="Khan S.A."/>
            <person name="Jeon C.O."/>
            <person name="Chun B.H."/>
        </authorList>
    </citation>
    <scope>NUCLEOTIDE SEQUENCE [LARGE SCALE GENOMIC DNA]</scope>
    <source>
        <strain evidence="7 8">IMCC 1097</strain>
    </source>
</reference>
<dbReference type="Pfam" id="PF00015">
    <property type="entry name" value="MCPsignal"/>
    <property type="match status" value="1"/>
</dbReference>
<evidence type="ECO:0000259" key="6">
    <source>
        <dbReference type="PROSITE" id="PS50885"/>
    </source>
</evidence>
<dbReference type="InterPro" id="IPR004090">
    <property type="entry name" value="Chemotax_Me-accpt_rcpt"/>
</dbReference>
<evidence type="ECO:0000256" key="3">
    <source>
        <dbReference type="ARBA" id="ARBA00029447"/>
    </source>
</evidence>
<dbReference type="GO" id="GO:0004888">
    <property type="term" value="F:transmembrane signaling receptor activity"/>
    <property type="evidence" value="ECO:0007669"/>
    <property type="project" value="InterPro"/>
</dbReference>
<dbReference type="GO" id="GO:0007165">
    <property type="term" value="P:signal transduction"/>
    <property type="evidence" value="ECO:0007669"/>
    <property type="project" value="UniProtKB-KW"/>
</dbReference>
<dbReference type="InterPro" id="IPR003660">
    <property type="entry name" value="HAMP_dom"/>
</dbReference>
<keyword evidence="1" id="KW-0488">Methylation</keyword>
<dbReference type="PROSITE" id="PS50111">
    <property type="entry name" value="CHEMOTAXIS_TRANSDUC_2"/>
    <property type="match status" value="1"/>
</dbReference>
<evidence type="ECO:0000313" key="7">
    <source>
        <dbReference type="EMBL" id="QGG80245.1"/>
    </source>
</evidence>
<dbReference type="SUPFAM" id="SSF58104">
    <property type="entry name" value="Methyl-accepting chemotaxis protein (MCP) signaling domain"/>
    <property type="match status" value="1"/>
</dbReference>
<dbReference type="OrthoDB" id="9765776at2"/>
<comment type="similarity">
    <text evidence="3">Belongs to the methyl-accepting chemotaxis (MCP) protein family.</text>
</comment>
<keyword evidence="8" id="KW-1185">Reference proteome</keyword>